<evidence type="ECO:0000256" key="9">
    <source>
        <dbReference type="PIRNR" id="PIRNR000124"/>
    </source>
</evidence>
<evidence type="ECO:0000256" key="10">
    <source>
        <dbReference type="PIRSR" id="PIRSR500134-1"/>
    </source>
</evidence>
<feature type="binding site" evidence="12">
    <location>
        <position position="83"/>
    </location>
    <ligand>
        <name>NAD(+)</name>
        <dbReference type="ChEBI" id="CHEBI:57540"/>
    </ligand>
</feature>
<keyword evidence="7 9" id="KW-0520">NAD</keyword>
<dbReference type="InterPro" id="IPR001732">
    <property type="entry name" value="UDP-Glc/GDP-Man_DH_N"/>
</dbReference>
<dbReference type="Gene3D" id="1.10.1040.10">
    <property type="entry name" value="N-(1-d-carboxylethyl)-l-norvaline Dehydrogenase, domain 2"/>
    <property type="match status" value="1"/>
</dbReference>
<evidence type="ECO:0000256" key="8">
    <source>
        <dbReference type="ARBA" id="ARBA00047473"/>
    </source>
</evidence>
<proteinExistence type="inferred from homology"/>
<feature type="binding site" evidence="11">
    <location>
        <begin position="242"/>
        <end position="246"/>
    </location>
    <ligand>
        <name>substrate</name>
    </ligand>
</feature>
<comment type="caution">
    <text evidence="14">The sequence shown here is derived from an EMBL/GenBank/DDBJ whole genome shotgun (WGS) entry which is preliminary data.</text>
</comment>
<evidence type="ECO:0000256" key="4">
    <source>
        <dbReference type="ARBA" id="ARBA00012954"/>
    </source>
</evidence>
<evidence type="ECO:0000259" key="13">
    <source>
        <dbReference type="SMART" id="SM00984"/>
    </source>
</evidence>
<dbReference type="NCBIfam" id="NF011631">
    <property type="entry name" value="PRK15057.1"/>
    <property type="match status" value="1"/>
</dbReference>
<feature type="domain" description="UDP-glucose/GDP-mannose dehydrogenase C-terminal" evidence="13">
    <location>
        <begin position="300"/>
        <end position="387"/>
    </location>
</feature>
<dbReference type="FunFam" id="3.40.50.720:FF:000400">
    <property type="entry name" value="UDP-glucose 6-dehydrogenase"/>
    <property type="match status" value="1"/>
</dbReference>
<dbReference type="NCBIfam" id="TIGR03026">
    <property type="entry name" value="NDP-sugDHase"/>
    <property type="match status" value="1"/>
</dbReference>
<evidence type="ECO:0000256" key="2">
    <source>
        <dbReference type="ARBA" id="ARBA00004756"/>
    </source>
</evidence>
<reference evidence="14" key="1">
    <citation type="submission" date="2023-05" db="EMBL/GenBank/DDBJ databases">
        <authorList>
            <consortium name="Clinical and Environmental Microbiology Branch: Whole genome sequencing antimicrobial resistance pathogens in the healthcare setting"/>
        </authorList>
    </citation>
    <scope>NUCLEOTIDE SEQUENCE</scope>
    <source>
        <strain evidence="14">2023GN-00287</strain>
    </source>
</reference>
<feature type="binding site" evidence="12">
    <location>
        <position position="118"/>
    </location>
    <ligand>
        <name>NAD(+)</name>
        <dbReference type="ChEBI" id="CHEBI:57540"/>
    </ligand>
</feature>
<dbReference type="PIRSF" id="PIRSF000124">
    <property type="entry name" value="UDPglc_GDPman_dh"/>
    <property type="match status" value="1"/>
</dbReference>
<feature type="binding site" evidence="12">
    <location>
        <position position="314"/>
    </location>
    <ligand>
        <name>NAD(+)</name>
        <dbReference type="ChEBI" id="CHEBI:57540"/>
    </ligand>
</feature>
<dbReference type="FunFam" id="1.10.1040.10:FF:000026">
    <property type="entry name" value="UDP-glucose 6-dehydrogenase"/>
    <property type="match status" value="1"/>
</dbReference>
<keyword evidence="6 9" id="KW-0560">Oxidoreductase</keyword>
<dbReference type="PANTHER" id="PTHR43750">
    <property type="entry name" value="UDP-GLUCOSE 6-DEHYDROGENASE TUAD"/>
    <property type="match status" value="1"/>
</dbReference>
<dbReference type="Gene3D" id="3.40.50.720">
    <property type="entry name" value="NAD(P)-binding Rossmann-like Domain"/>
    <property type="match status" value="2"/>
</dbReference>
<name>A0AAN5TMI4_CITFR</name>
<gene>
    <name evidence="14" type="primary">ugd</name>
    <name evidence="14" type="ORF">SGX49_004826</name>
</gene>
<dbReference type="SUPFAM" id="SSF52413">
    <property type="entry name" value="UDP-glucose/GDP-mannose dehydrogenase C-terminal domain"/>
    <property type="match status" value="1"/>
</dbReference>
<evidence type="ECO:0000313" key="15">
    <source>
        <dbReference type="Proteomes" id="UP001279522"/>
    </source>
</evidence>
<feature type="binding site" evidence="11">
    <location>
        <position position="250"/>
    </location>
    <ligand>
        <name>substrate</name>
    </ligand>
</feature>
<feature type="binding site" evidence="12">
    <location>
        <position position="29"/>
    </location>
    <ligand>
        <name>NAD(+)</name>
        <dbReference type="ChEBI" id="CHEBI:57540"/>
    </ligand>
</feature>
<dbReference type="InterPro" id="IPR036220">
    <property type="entry name" value="UDP-Glc/GDP-Man_DH_C_sf"/>
</dbReference>
<dbReference type="SMART" id="SM00984">
    <property type="entry name" value="UDPG_MGDP_dh_C"/>
    <property type="match status" value="1"/>
</dbReference>
<comment type="pathway">
    <text evidence="2">Bacterial outer membrane biogenesis; lipopolysaccharide biosynthesis.</text>
</comment>
<evidence type="ECO:0000256" key="1">
    <source>
        <dbReference type="ARBA" id="ARBA00004701"/>
    </source>
</evidence>
<comment type="catalytic activity">
    <reaction evidence="8 9">
        <text>UDP-alpha-D-glucose + 2 NAD(+) + H2O = UDP-alpha-D-glucuronate + 2 NADH + 3 H(+)</text>
        <dbReference type="Rhea" id="RHEA:23596"/>
        <dbReference type="ChEBI" id="CHEBI:15377"/>
        <dbReference type="ChEBI" id="CHEBI:15378"/>
        <dbReference type="ChEBI" id="CHEBI:57540"/>
        <dbReference type="ChEBI" id="CHEBI:57945"/>
        <dbReference type="ChEBI" id="CHEBI:58052"/>
        <dbReference type="ChEBI" id="CHEBI:58885"/>
        <dbReference type="EC" id="1.1.1.22"/>
    </reaction>
</comment>
<dbReference type="GO" id="GO:0000271">
    <property type="term" value="P:polysaccharide biosynthetic process"/>
    <property type="evidence" value="ECO:0007669"/>
    <property type="project" value="InterPro"/>
</dbReference>
<dbReference type="PIRSF" id="PIRSF500134">
    <property type="entry name" value="UDPglc_DH_bac"/>
    <property type="match status" value="1"/>
</dbReference>
<dbReference type="SUPFAM" id="SSF51735">
    <property type="entry name" value="NAD(P)-binding Rossmann-fold domains"/>
    <property type="match status" value="1"/>
</dbReference>
<dbReference type="EC" id="1.1.1.22" evidence="4 9"/>
<evidence type="ECO:0000313" key="14">
    <source>
        <dbReference type="EMBL" id="ELV3682327.1"/>
    </source>
</evidence>
<dbReference type="PANTHER" id="PTHR43750:SF2">
    <property type="entry name" value="UDP-GLUCOSE 6-DEHYDROGENASE"/>
    <property type="match status" value="1"/>
</dbReference>
<feature type="binding site" evidence="11">
    <location>
        <position position="388"/>
    </location>
    <ligand>
        <name>substrate</name>
    </ligand>
</feature>
<dbReference type="InterPro" id="IPR014026">
    <property type="entry name" value="UDP-Glc/GDP-Man_DH_dimer"/>
</dbReference>
<feature type="binding site" evidence="11">
    <location>
        <begin position="142"/>
        <end position="145"/>
    </location>
    <ligand>
        <name>substrate</name>
    </ligand>
</feature>
<dbReference type="GO" id="GO:0051287">
    <property type="term" value="F:NAD binding"/>
    <property type="evidence" value="ECO:0007669"/>
    <property type="project" value="InterPro"/>
</dbReference>
<dbReference type="GO" id="GO:0003979">
    <property type="term" value="F:UDP-glucose 6-dehydrogenase activity"/>
    <property type="evidence" value="ECO:0007669"/>
    <property type="project" value="UniProtKB-EC"/>
</dbReference>
<sequence length="388" mass="43422">MKITISGTGYVGLSNGILIAQHHEVVALDIVPTKVEMLNQKKSPIVDKEIEEYLATKQLNFRATTDKYDAYRDADYVIIATPTDYDPTTNYFNTSSVESVIRDVVEINPNAVMVIKSTIPVGFTNSIKEQLGIDNIFFSPEFLREGRALYDNLHPSRIVIGERSERAERFAALLQEGAVKKDIPTLFTDSTEAEAIKLFANTYLALRVAYFNELDSYAESLGLNSRQIIEGVCLDPRIGNHYNNPSFGYGGYCLPKDTKQLLANYASVPNNIIGAIVDANRTRKDFIADSILARKPKVVGVYRLIMKSGSDNFRASSIQGIMKRIKAKGVPVIIYEPVMEEDEFFHSRVVRDLNAFKNEADIIISNRMTSELADVADKVYTRDLFGSD</sequence>
<dbReference type="InterPro" id="IPR013328">
    <property type="entry name" value="6PGD_dom2"/>
</dbReference>
<evidence type="ECO:0000256" key="6">
    <source>
        <dbReference type="ARBA" id="ARBA00023002"/>
    </source>
</evidence>
<feature type="binding site" evidence="11">
    <location>
        <position position="306"/>
    </location>
    <ligand>
        <name>substrate</name>
    </ligand>
</feature>
<organism evidence="14 15">
    <name type="scientific">Citrobacter freundii</name>
    <dbReference type="NCBI Taxonomy" id="546"/>
    <lineage>
        <taxon>Bacteria</taxon>
        <taxon>Pseudomonadati</taxon>
        <taxon>Pseudomonadota</taxon>
        <taxon>Gammaproteobacteria</taxon>
        <taxon>Enterobacterales</taxon>
        <taxon>Enterobacteriaceae</taxon>
        <taxon>Citrobacter</taxon>
        <taxon>Citrobacter freundii complex</taxon>
    </lineage>
</organism>
<evidence type="ECO:0000256" key="12">
    <source>
        <dbReference type="PIRSR" id="PIRSR500134-3"/>
    </source>
</evidence>
<protein>
    <recommendedName>
        <fullName evidence="5 9">UDP-glucose 6-dehydrogenase</fullName>
        <ecNumber evidence="4 9">1.1.1.22</ecNumber>
    </recommendedName>
</protein>
<dbReference type="InterPro" id="IPR014027">
    <property type="entry name" value="UDP-Glc/GDP-Man_DH_C"/>
</dbReference>
<dbReference type="InterPro" id="IPR028357">
    <property type="entry name" value="UDPglc_DH_bac"/>
</dbReference>
<evidence type="ECO:0000256" key="5">
    <source>
        <dbReference type="ARBA" id="ARBA00015132"/>
    </source>
</evidence>
<dbReference type="AlphaFoldDB" id="A0AAN5TMI4"/>
<comment type="similarity">
    <text evidence="3 9">Belongs to the UDP-glucose/GDP-mannose dehydrogenase family.</text>
</comment>
<comment type="pathway">
    <text evidence="1">Nucleotide-sugar biosynthesis; UDP-alpha-D-glucuronate biosynthesis; UDP-alpha-D-glucuronate from UDP-alpha-D-glucose: step 1/1.</text>
</comment>
<dbReference type="Pfam" id="PF00984">
    <property type="entry name" value="UDPG_MGDP_dh"/>
    <property type="match status" value="1"/>
</dbReference>
<dbReference type="InterPro" id="IPR008927">
    <property type="entry name" value="6-PGluconate_DH-like_C_sf"/>
</dbReference>
<feature type="binding site" evidence="11">
    <location>
        <position position="197"/>
    </location>
    <ligand>
        <name>substrate</name>
    </ligand>
</feature>
<dbReference type="Pfam" id="PF03721">
    <property type="entry name" value="UDPG_MGDP_dh_N"/>
    <property type="match status" value="1"/>
</dbReference>
<dbReference type="Proteomes" id="UP001279522">
    <property type="component" value="Unassembled WGS sequence"/>
</dbReference>
<evidence type="ECO:0000256" key="11">
    <source>
        <dbReference type="PIRSR" id="PIRSR500134-2"/>
    </source>
</evidence>
<evidence type="ECO:0000256" key="3">
    <source>
        <dbReference type="ARBA" id="ARBA00006601"/>
    </source>
</evidence>
<dbReference type="InterPro" id="IPR017476">
    <property type="entry name" value="UDP-Glc/GDP-Man"/>
</dbReference>
<dbReference type="RefSeq" id="WP_044701934.1">
    <property type="nucleotide sequence ID" value="NZ_CABIZU010000002.1"/>
</dbReference>
<feature type="active site" description="Nucleophile" evidence="10">
    <location>
        <position position="253"/>
    </location>
</feature>
<evidence type="ECO:0000256" key="7">
    <source>
        <dbReference type="ARBA" id="ARBA00023027"/>
    </source>
</evidence>
<dbReference type="EMBL" id="ABOSXX010000041">
    <property type="protein sequence ID" value="ELV3682327.1"/>
    <property type="molecule type" value="Genomic_DNA"/>
</dbReference>
<accession>A0AAN5TMI4</accession>
<dbReference type="FunFam" id="3.40.50.720:FF:000297">
    <property type="entry name" value="UDP-glucose 6-dehydrogenase"/>
    <property type="match status" value="1"/>
</dbReference>
<dbReference type="InterPro" id="IPR036291">
    <property type="entry name" value="NAD(P)-bd_dom_sf"/>
</dbReference>
<dbReference type="SUPFAM" id="SSF48179">
    <property type="entry name" value="6-phosphogluconate dehydrogenase C-terminal domain-like"/>
    <property type="match status" value="1"/>
</dbReference>
<dbReference type="Pfam" id="PF03720">
    <property type="entry name" value="UDPG_MGDP_dh_C"/>
    <property type="match status" value="1"/>
</dbReference>
<feature type="binding site" evidence="12">
    <location>
        <position position="145"/>
    </location>
    <ligand>
        <name>NAD(+)</name>
        <dbReference type="ChEBI" id="CHEBI:57540"/>
    </ligand>
</feature>
<feature type="binding site" evidence="12">
    <location>
        <position position="256"/>
    </location>
    <ligand>
        <name>NAD(+)</name>
        <dbReference type="ChEBI" id="CHEBI:57540"/>
    </ligand>
</feature>
<feature type="binding site" evidence="12">
    <location>
        <position position="34"/>
    </location>
    <ligand>
        <name>NAD(+)</name>
        <dbReference type="ChEBI" id="CHEBI:57540"/>
    </ligand>
</feature>
<feature type="binding site" evidence="11">
    <location>
        <position position="307"/>
    </location>
    <ligand>
        <name>substrate</name>
    </ligand>
</feature>